<evidence type="ECO:0000256" key="1">
    <source>
        <dbReference type="SAM" id="MobiDB-lite"/>
    </source>
</evidence>
<proteinExistence type="predicted"/>
<sequence length="55" mass="6044">MTFPRPTTRPAWFCRHPRGWPGMTMVSPLTLSPLGARPPRLDGIAEPEQGEANAS</sequence>
<feature type="region of interest" description="Disordered" evidence="1">
    <location>
        <begin position="31"/>
        <end position="55"/>
    </location>
</feature>
<accession>A0A0F7L9X4</accession>
<reference evidence="2" key="1">
    <citation type="journal article" date="2015" name="Front. Microbiol.">
        <title>Combining genomic sequencing methods to explore viral diversity and reveal potential virus-host interactions.</title>
        <authorList>
            <person name="Chow C.E."/>
            <person name="Winget D.M."/>
            <person name="White R.A.III."/>
            <person name="Hallam S.J."/>
            <person name="Suttle C.A."/>
        </authorList>
    </citation>
    <scope>NUCLEOTIDE SEQUENCE</scope>
    <source>
        <strain evidence="2">Oxic1_6</strain>
    </source>
</reference>
<reference evidence="2" key="2">
    <citation type="submission" date="2015-03" db="EMBL/GenBank/DDBJ databases">
        <authorList>
            <person name="Chow C.-E.T."/>
            <person name="Winget D.M."/>
            <person name="White R.A.III."/>
            <person name="Hallam S.J."/>
            <person name="Suttle C.A."/>
        </authorList>
    </citation>
    <scope>NUCLEOTIDE SEQUENCE</scope>
    <source>
        <strain evidence="2">Oxic1_6</strain>
    </source>
</reference>
<organism evidence="2">
    <name type="scientific">uncultured marine virus</name>
    <dbReference type="NCBI Taxonomy" id="186617"/>
    <lineage>
        <taxon>Viruses</taxon>
        <taxon>environmental samples</taxon>
    </lineage>
</organism>
<evidence type="ECO:0000313" key="2">
    <source>
        <dbReference type="EMBL" id="AKH48182.1"/>
    </source>
</evidence>
<dbReference type="EMBL" id="KR029601">
    <property type="protein sequence ID" value="AKH48182.1"/>
    <property type="molecule type" value="Genomic_DNA"/>
</dbReference>
<protein>
    <submittedName>
        <fullName evidence="2">Uncharacterized protein</fullName>
    </submittedName>
</protein>
<name>A0A0F7L9X4_9VIRU</name>